<evidence type="ECO:0000313" key="1">
    <source>
        <dbReference type="EMBL" id="ODV93076.1"/>
    </source>
</evidence>
<reference evidence="2" key="1">
    <citation type="journal article" date="2016" name="Proc. Natl. Acad. Sci. U.S.A.">
        <title>Comparative genomics of biotechnologically important yeasts.</title>
        <authorList>
            <person name="Riley R."/>
            <person name="Haridas S."/>
            <person name="Wolfe K.H."/>
            <person name="Lopes M.R."/>
            <person name="Hittinger C.T."/>
            <person name="Goeker M."/>
            <person name="Salamov A.A."/>
            <person name="Wisecaver J.H."/>
            <person name="Long T.M."/>
            <person name="Calvey C.H."/>
            <person name="Aerts A.L."/>
            <person name="Barry K.W."/>
            <person name="Choi C."/>
            <person name="Clum A."/>
            <person name="Coughlan A.Y."/>
            <person name="Deshpande S."/>
            <person name="Douglass A.P."/>
            <person name="Hanson S.J."/>
            <person name="Klenk H.-P."/>
            <person name="LaButti K.M."/>
            <person name="Lapidus A."/>
            <person name="Lindquist E.A."/>
            <person name="Lipzen A.M."/>
            <person name="Meier-Kolthoff J.P."/>
            <person name="Ohm R.A."/>
            <person name="Otillar R.P."/>
            <person name="Pangilinan J.L."/>
            <person name="Peng Y."/>
            <person name="Rokas A."/>
            <person name="Rosa C.A."/>
            <person name="Scheuner C."/>
            <person name="Sibirny A.A."/>
            <person name="Slot J.C."/>
            <person name="Stielow J.B."/>
            <person name="Sun H."/>
            <person name="Kurtzman C.P."/>
            <person name="Blackwell M."/>
            <person name="Grigoriev I.V."/>
            <person name="Jeffries T.W."/>
        </authorList>
    </citation>
    <scope>NUCLEOTIDE SEQUENCE</scope>
    <source>
        <strain evidence="2">NRRL Y-2460</strain>
    </source>
</reference>
<gene>
    <name evidence="2" type="ORF">PACTADRAFT_51328</name>
    <name evidence="1" type="ORF">PACTADRAFT_52160</name>
</gene>
<dbReference type="Proteomes" id="UP000094236">
    <property type="component" value="Unassembled WGS sequence"/>
</dbReference>
<name>A0A1E4TRZ2_PACTA</name>
<dbReference type="AlphaFoldDB" id="A0A1E4TRZ2"/>
<protein>
    <submittedName>
        <fullName evidence="2">Uncharacterized protein</fullName>
    </submittedName>
</protein>
<proteinExistence type="predicted"/>
<reference evidence="3" key="2">
    <citation type="submission" date="2016-05" db="EMBL/GenBank/DDBJ databases">
        <title>Comparative genomics of biotechnologically important yeasts.</title>
        <authorList>
            <consortium name="DOE Joint Genome Institute"/>
            <person name="Riley R."/>
            <person name="Haridas S."/>
            <person name="Wolfe K.H."/>
            <person name="Lopes M.R."/>
            <person name="Hittinger C.T."/>
            <person name="Goker M."/>
            <person name="Salamov A."/>
            <person name="Wisecaver J."/>
            <person name="Long T.M."/>
            <person name="Aerts A.L."/>
            <person name="Barry K."/>
            <person name="Choi C."/>
            <person name="Clum A."/>
            <person name="Coughlan A.Y."/>
            <person name="Deshpande S."/>
            <person name="Douglass A.P."/>
            <person name="Hanson S.J."/>
            <person name="Klenk H.-P."/>
            <person name="Labutti K."/>
            <person name="Lapidus A."/>
            <person name="Lindquist E."/>
            <person name="Lipzen A."/>
            <person name="Meier-Kolthoff J.P."/>
            <person name="Ohm R.A."/>
            <person name="Otillar R.P."/>
            <person name="Pangilinan J."/>
            <person name="Peng Y."/>
            <person name="Rokas A."/>
            <person name="Rosa C.A."/>
            <person name="Scheuner C."/>
            <person name="Sibirny A.A."/>
            <person name="Slot J.C."/>
            <person name="Stielow J.B."/>
            <person name="Sun H."/>
            <person name="Kurtzman C.P."/>
            <person name="Blackwell M."/>
            <person name="Grigoriev I.V."/>
            <person name="Jeffries T.W."/>
        </authorList>
    </citation>
    <scope>NUCLEOTIDE SEQUENCE [LARGE SCALE GENOMIC DNA]</scope>
    <source>
        <strain evidence="3">NRRL Y-2460</strain>
    </source>
</reference>
<accession>A0A1E4TRZ2</accession>
<evidence type="ECO:0000313" key="2">
    <source>
        <dbReference type="EMBL" id="ODV94506.1"/>
    </source>
</evidence>
<evidence type="ECO:0000313" key="3">
    <source>
        <dbReference type="Proteomes" id="UP000094236"/>
    </source>
</evidence>
<organism evidence="2 3">
    <name type="scientific">Pachysolen tannophilus NRRL Y-2460</name>
    <dbReference type="NCBI Taxonomy" id="669874"/>
    <lineage>
        <taxon>Eukaryota</taxon>
        <taxon>Fungi</taxon>
        <taxon>Dikarya</taxon>
        <taxon>Ascomycota</taxon>
        <taxon>Saccharomycotina</taxon>
        <taxon>Pichiomycetes</taxon>
        <taxon>Pachysolenaceae</taxon>
        <taxon>Pachysolen</taxon>
    </lineage>
</organism>
<dbReference type="EMBL" id="KV454038">
    <property type="protein sequence ID" value="ODV93076.1"/>
    <property type="molecule type" value="Genomic_DNA"/>
</dbReference>
<sequence length="143" mass="16441">MPTTYSTQFLLLFSQLVHESAILELTADNFKSIRIKLKNHPIVTESNIKIANEAGLLSLYKKLLLEYGLDPEKFSEGSEVKNEQNSDQLYNNSNKVKKPPVYATKLCEYLYLKRIEELKKGIEENGISFKEQLEKLNKISSIQ</sequence>
<keyword evidence="3" id="KW-1185">Reference proteome</keyword>
<dbReference type="OrthoDB" id="4102389at2759"/>
<dbReference type="EMBL" id="KV454016">
    <property type="protein sequence ID" value="ODV94506.1"/>
    <property type="molecule type" value="Genomic_DNA"/>
</dbReference>